<protein>
    <submittedName>
        <fullName evidence="1">Uncharacterized protein</fullName>
    </submittedName>
</protein>
<feature type="non-terminal residue" evidence="1">
    <location>
        <position position="1"/>
    </location>
</feature>
<reference evidence="1" key="1">
    <citation type="submission" date="2023-11" db="EMBL/GenBank/DDBJ databases">
        <title>Genome assemblies of two species of porcelain crab, Petrolisthes cinctipes and Petrolisthes manimaculis (Anomura: Porcellanidae).</title>
        <authorList>
            <person name="Angst P."/>
        </authorList>
    </citation>
    <scope>NUCLEOTIDE SEQUENCE</scope>
    <source>
        <strain evidence="1">PB745_02</strain>
        <tissue evidence="1">Gill</tissue>
    </source>
</reference>
<sequence length="27" mass="2872">PGRAAPPHLTSQLGHWFARVASPSPAY</sequence>
<evidence type="ECO:0000313" key="1">
    <source>
        <dbReference type="EMBL" id="KAK4295356.1"/>
    </source>
</evidence>
<organism evidence="1 2">
    <name type="scientific">Petrolisthes manimaculis</name>
    <dbReference type="NCBI Taxonomy" id="1843537"/>
    <lineage>
        <taxon>Eukaryota</taxon>
        <taxon>Metazoa</taxon>
        <taxon>Ecdysozoa</taxon>
        <taxon>Arthropoda</taxon>
        <taxon>Crustacea</taxon>
        <taxon>Multicrustacea</taxon>
        <taxon>Malacostraca</taxon>
        <taxon>Eumalacostraca</taxon>
        <taxon>Eucarida</taxon>
        <taxon>Decapoda</taxon>
        <taxon>Pleocyemata</taxon>
        <taxon>Anomura</taxon>
        <taxon>Galatheoidea</taxon>
        <taxon>Porcellanidae</taxon>
        <taxon>Petrolisthes</taxon>
    </lineage>
</organism>
<evidence type="ECO:0000313" key="2">
    <source>
        <dbReference type="Proteomes" id="UP001292094"/>
    </source>
</evidence>
<accession>A0AAE1TS01</accession>
<name>A0AAE1TS01_9EUCA</name>
<proteinExistence type="predicted"/>
<comment type="caution">
    <text evidence="1">The sequence shown here is derived from an EMBL/GenBank/DDBJ whole genome shotgun (WGS) entry which is preliminary data.</text>
</comment>
<gene>
    <name evidence="1" type="ORF">Pmani_032073</name>
</gene>
<dbReference type="EMBL" id="JAWZYT010004095">
    <property type="protein sequence ID" value="KAK4295356.1"/>
    <property type="molecule type" value="Genomic_DNA"/>
</dbReference>
<dbReference type="AlphaFoldDB" id="A0AAE1TS01"/>
<dbReference type="Proteomes" id="UP001292094">
    <property type="component" value="Unassembled WGS sequence"/>
</dbReference>
<keyword evidence="2" id="KW-1185">Reference proteome</keyword>